<dbReference type="NCBIfam" id="TIGR01557">
    <property type="entry name" value="myb_SHAQKYF"/>
    <property type="match status" value="1"/>
</dbReference>
<evidence type="ECO:0000313" key="5">
    <source>
        <dbReference type="EMBL" id="VEU34725.1"/>
    </source>
</evidence>
<organism evidence="5 6">
    <name type="scientific">Pseudo-nitzschia multistriata</name>
    <dbReference type="NCBI Taxonomy" id="183589"/>
    <lineage>
        <taxon>Eukaryota</taxon>
        <taxon>Sar</taxon>
        <taxon>Stramenopiles</taxon>
        <taxon>Ochrophyta</taxon>
        <taxon>Bacillariophyta</taxon>
        <taxon>Bacillariophyceae</taxon>
        <taxon>Bacillariophycidae</taxon>
        <taxon>Bacillariales</taxon>
        <taxon>Bacillariaceae</taxon>
        <taxon>Pseudo-nitzschia</taxon>
    </lineage>
</organism>
<dbReference type="AlphaFoldDB" id="A0A448YY95"/>
<evidence type="ECO:0000313" key="6">
    <source>
        <dbReference type="Proteomes" id="UP000291116"/>
    </source>
</evidence>
<evidence type="ECO:0000256" key="2">
    <source>
        <dbReference type="ARBA" id="ARBA00023163"/>
    </source>
</evidence>
<feature type="compositionally biased region" description="Basic and acidic residues" evidence="4">
    <location>
        <begin position="195"/>
        <end position="205"/>
    </location>
</feature>
<proteinExistence type="predicted"/>
<feature type="region of interest" description="Disordered" evidence="4">
    <location>
        <begin position="78"/>
        <end position="102"/>
    </location>
</feature>
<dbReference type="InterPro" id="IPR006447">
    <property type="entry name" value="Myb_dom_plants"/>
</dbReference>
<feature type="compositionally biased region" description="Polar residues" evidence="4">
    <location>
        <begin position="689"/>
        <end position="698"/>
    </location>
</feature>
<dbReference type="EMBL" id="CAACVS010000037">
    <property type="protein sequence ID" value="VEU34725.1"/>
    <property type="molecule type" value="Genomic_DNA"/>
</dbReference>
<evidence type="ECO:0008006" key="7">
    <source>
        <dbReference type="Google" id="ProtNLM"/>
    </source>
</evidence>
<evidence type="ECO:0000256" key="4">
    <source>
        <dbReference type="SAM" id="MobiDB-lite"/>
    </source>
</evidence>
<dbReference type="Gene3D" id="1.10.10.60">
    <property type="entry name" value="Homeodomain-like"/>
    <property type="match status" value="1"/>
</dbReference>
<reference evidence="5 6" key="1">
    <citation type="submission" date="2019-01" db="EMBL/GenBank/DDBJ databases">
        <authorList>
            <person name="Ferrante I. M."/>
        </authorList>
    </citation>
    <scope>NUCLEOTIDE SEQUENCE [LARGE SCALE GENOMIC DNA]</scope>
    <source>
        <strain evidence="5 6">B856</strain>
    </source>
</reference>
<feature type="compositionally biased region" description="Low complexity" evidence="4">
    <location>
        <begin position="549"/>
        <end position="569"/>
    </location>
</feature>
<feature type="compositionally biased region" description="Polar residues" evidence="4">
    <location>
        <begin position="806"/>
        <end position="816"/>
    </location>
</feature>
<dbReference type="InterPro" id="IPR009057">
    <property type="entry name" value="Homeodomain-like_sf"/>
</dbReference>
<evidence type="ECO:0000256" key="1">
    <source>
        <dbReference type="ARBA" id="ARBA00023015"/>
    </source>
</evidence>
<feature type="region of interest" description="Disordered" evidence="4">
    <location>
        <begin position="488"/>
        <end position="569"/>
    </location>
</feature>
<name>A0A448YY95_9STRA</name>
<feature type="region of interest" description="Disordered" evidence="4">
    <location>
        <begin position="1"/>
        <end position="55"/>
    </location>
</feature>
<dbReference type="SUPFAM" id="SSF46689">
    <property type="entry name" value="Homeodomain-like"/>
    <property type="match status" value="1"/>
</dbReference>
<keyword evidence="3" id="KW-0539">Nucleus</keyword>
<gene>
    <name evidence="5" type="ORF">PSNMU_V1.4_AUG-EV-PASAV3_0014530</name>
</gene>
<dbReference type="OrthoDB" id="515430at2759"/>
<feature type="compositionally biased region" description="Polar residues" evidence="4">
    <location>
        <begin position="929"/>
        <end position="942"/>
    </location>
</feature>
<feature type="compositionally biased region" description="Low complexity" evidence="4">
    <location>
        <begin position="709"/>
        <end position="726"/>
    </location>
</feature>
<dbReference type="GO" id="GO:0003677">
    <property type="term" value="F:DNA binding"/>
    <property type="evidence" value="ECO:0007669"/>
    <property type="project" value="InterPro"/>
</dbReference>
<feature type="compositionally biased region" description="Polar residues" evidence="4">
    <location>
        <begin position="526"/>
        <end position="536"/>
    </location>
</feature>
<feature type="region of interest" description="Disordered" evidence="4">
    <location>
        <begin position="686"/>
        <end position="991"/>
    </location>
</feature>
<feature type="compositionally biased region" description="Basic and acidic residues" evidence="4">
    <location>
        <begin position="731"/>
        <end position="740"/>
    </location>
</feature>
<keyword evidence="6" id="KW-1185">Reference proteome</keyword>
<feature type="compositionally biased region" description="Low complexity" evidence="4">
    <location>
        <begin position="906"/>
        <end position="928"/>
    </location>
</feature>
<sequence length="991" mass="108156">MEGSASKSVTHRKPPVIKIEDDDVALDEKRDAGCNKPTDETPGKPTVPVKASSTTMKSLNTAGAKNVSKAPASVVAKAETNATESKDKATIKQKGMGHRDGNETTCSDAFDAIADIASKAHVRSKRRKRARFDKGTDAFIKDCSRSQVTSNASASTLMAMSCHPPTVVTASISNHYVPPRLISGTGLAKQNGSTKNKDYSSRLDSHSSGNKNKVSVHMLNSVGLECGDDGVLQLEHFDDDEEIPSTHADDTDGDKAAAIKAENNAGGDENCDTSNNMLAVTKNKPPQWSLEQHKAFAAAIFEIGLKNCSPSVIMENMRKQPRYITRERTKSHLQKYRQTKERGRAEFLKEYDVFFKSIEQAKAHLNRKNCISPSSDEKEPSACSDTKGNNVNHKEPIPKAVLTTALEGKKPNKLLGGKAAALLSYSVLNNFSTSHGPDQLQYKAAKLMEFPIMSEEEKRSSVGASLLQVKSLIDNMTDALLKQRHGISPIPAHKTGNGDEESDSSSSCSSEDGYSEDEEDNVEGNAANNKQQINKSLSKDQDPATAAVPTQQTGPFATATAAPGHPFYRGPTTAYPPPYPAPVAPASVGTGFALPYPHAPPSFYGGAPPPPHLQAAAAPPPAFGAPVAFAAHPMHYTQDARINPYQQAPPGQVGAYPGVPPIQPNYYPGVAGYPAYYGNTGEGGMAPTVNGSNPSTEYNRPPPQPSYPQQTGSSQQHQQQRVYDQSPSHSNEGRGERRTFDLSGDSPTDASNRRRSERRSKRRRTRDHHSENRSVDTRNMPRKSRDDFRDFLDRLSRMPSPDKAPQRTSSSPVQRSSRGHEKFKSSPSSMHPDDALPKTSERQSRHHGQQYERQHYDRQFESSGQSKSYAKDFESPAGDPFSESEASRFASPYEASPIDNALNERQSQGHVSQDQQQQQLKQNDINGQFWESSNFMGTEYNDQQQQNAGGGDFHQQPAQPDVFVPVTHNRRYGNSLSSPEGEATGNFFFGE</sequence>
<feature type="compositionally biased region" description="Basic and acidic residues" evidence="4">
    <location>
        <begin position="783"/>
        <end position="796"/>
    </location>
</feature>
<dbReference type="Proteomes" id="UP000291116">
    <property type="component" value="Unassembled WGS sequence"/>
</dbReference>
<accession>A0A448YY95</accession>
<feature type="region of interest" description="Disordered" evidence="4">
    <location>
        <begin position="183"/>
        <end position="212"/>
    </location>
</feature>
<keyword evidence="1" id="KW-0805">Transcription regulation</keyword>
<feature type="region of interest" description="Disordered" evidence="4">
    <location>
        <begin position="371"/>
        <end position="394"/>
    </location>
</feature>
<protein>
    <recommendedName>
        <fullName evidence="7">Myb-like domain-containing protein</fullName>
    </recommendedName>
</protein>
<evidence type="ECO:0000256" key="3">
    <source>
        <dbReference type="ARBA" id="ARBA00023242"/>
    </source>
</evidence>
<feature type="compositionally biased region" description="Basic and acidic residues" evidence="4">
    <location>
        <begin position="831"/>
        <end position="860"/>
    </location>
</feature>
<keyword evidence="2" id="KW-0804">Transcription</keyword>
<feature type="compositionally biased region" description="Basic residues" evidence="4">
    <location>
        <begin position="753"/>
        <end position="767"/>
    </location>
</feature>
<feature type="compositionally biased region" description="Acidic residues" evidence="4">
    <location>
        <begin position="513"/>
        <end position="522"/>
    </location>
</feature>
<feature type="compositionally biased region" description="Basic and acidic residues" evidence="4">
    <location>
        <begin position="26"/>
        <end position="42"/>
    </location>
</feature>